<dbReference type="EMBL" id="QGMY01000007">
    <property type="protein sequence ID" value="PWR72224.1"/>
    <property type="molecule type" value="Genomic_DNA"/>
</dbReference>
<evidence type="ECO:0000259" key="4">
    <source>
        <dbReference type="PROSITE" id="PS51194"/>
    </source>
</evidence>
<feature type="domain" description="Helicase C-terminal" evidence="4">
    <location>
        <begin position="233"/>
        <end position="401"/>
    </location>
</feature>
<feature type="domain" description="Helicase ATP-binding" evidence="3">
    <location>
        <begin position="35"/>
        <end position="210"/>
    </location>
</feature>
<keyword evidence="1" id="KW-0547">Nucleotide-binding</keyword>
<organism evidence="5 6">
    <name type="scientific">Methanospirillum lacunae</name>
    <dbReference type="NCBI Taxonomy" id="668570"/>
    <lineage>
        <taxon>Archaea</taxon>
        <taxon>Methanobacteriati</taxon>
        <taxon>Methanobacteriota</taxon>
        <taxon>Stenosarchaea group</taxon>
        <taxon>Methanomicrobia</taxon>
        <taxon>Methanomicrobiales</taxon>
        <taxon>Methanospirillaceae</taxon>
        <taxon>Methanospirillum</taxon>
    </lineage>
</organism>
<dbReference type="InterPro" id="IPR014001">
    <property type="entry name" value="Helicase_ATP-bd"/>
</dbReference>
<evidence type="ECO:0000313" key="5">
    <source>
        <dbReference type="EMBL" id="PWR72224.1"/>
    </source>
</evidence>
<keyword evidence="6" id="KW-1185">Reference proteome</keyword>
<dbReference type="Proteomes" id="UP000245657">
    <property type="component" value="Unassembled WGS sequence"/>
</dbReference>
<protein>
    <recommendedName>
        <fullName evidence="7">DEAD/DEAH box helicase</fullName>
    </recommendedName>
</protein>
<evidence type="ECO:0000256" key="2">
    <source>
        <dbReference type="ARBA" id="ARBA00022840"/>
    </source>
</evidence>
<dbReference type="InterPro" id="IPR027417">
    <property type="entry name" value="P-loop_NTPase"/>
</dbReference>
<dbReference type="GO" id="GO:0005524">
    <property type="term" value="F:ATP binding"/>
    <property type="evidence" value="ECO:0007669"/>
    <property type="project" value="UniProtKB-KW"/>
</dbReference>
<sequence>MTVDSIFFQLHPSLKQVISHTLQWKDLTGIQELAYKPICTGDDILLTARTAGGKSEAAFIPVLDMILNRHPDLPVCLYISPLKALIIDMAVRLDHMLTPLHLSVLQIHGDLPGSKIPVSDTPAIILTTPESLTILLKGLSGSLLVERIRVCIIDEVHSLASSERGSQLMASLSKMEQKSGLSVQRIGLSATIGNPDEVLSWISRRGTGSQVIMAEHETLLREFTFLCGWDGSENTRILPLIKGKRSLIFAGSRGEAEILSSLFEGTGLEVFVHHSSLSPATRSEAEQAFSKGKSGTIICTGTLELGIDIGALDLVVHSGPVFSVSSFLQRLGRVGRRGNCAQMVFILRDPGETVLVAAAISSAALDLVENVRIIRYPYRVLVQQIIITLLSKWRVSMETLIRSVSGCNWCQRISDERIRLIISSLISEGYILPDQEFCMPGPKLEAWAGQQHGSLFSVIGDGKICKVRSSGGDLIGTISSRSADRCRTGSFRLGGISWVTTGVHSEKDGIQATPIKSPADPPVFGGTFQGTSFLLMQQVAKIARNGLLDLPFPDLVRDRVNDFVSSLPQGVGPDSIVVRSEGDCMSIYSFLGDEWNRILCHYLKEACRNENFRVLTAGSDGISIRLSSPDITSGWIMERLGMENVDLNIPPEWIWHFLETDKPFTCFLPGECLKEMLVYDELKLDDLLLEMGSRRIILAPSIMI</sequence>
<dbReference type="Gene3D" id="3.40.50.300">
    <property type="entry name" value="P-loop containing nucleotide triphosphate hydrolases"/>
    <property type="match status" value="2"/>
</dbReference>
<accession>A0A2V2MVP8</accession>
<dbReference type="SMART" id="SM00490">
    <property type="entry name" value="HELICc"/>
    <property type="match status" value="1"/>
</dbReference>
<dbReference type="GeneID" id="97547898"/>
<keyword evidence="2" id="KW-0067">ATP-binding</keyword>
<comment type="caution">
    <text evidence="5">The sequence shown here is derived from an EMBL/GenBank/DDBJ whole genome shotgun (WGS) entry which is preliminary data.</text>
</comment>
<evidence type="ECO:0008006" key="7">
    <source>
        <dbReference type="Google" id="ProtNLM"/>
    </source>
</evidence>
<dbReference type="InterPro" id="IPR052511">
    <property type="entry name" value="ATP-dep_Helicase"/>
</dbReference>
<evidence type="ECO:0000256" key="1">
    <source>
        <dbReference type="ARBA" id="ARBA00022741"/>
    </source>
</evidence>
<dbReference type="GO" id="GO:0140097">
    <property type="term" value="F:catalytic activity, acting on DNA"/>
    <property type="evidence" value="ECO:0007669"/>
    <property type="project" value="UniProtKB-ARBA"/>
</dbReference>
<proteinExistence type="predicted"/>
<dbReference type="Pfam" id="PF00270">
    <property type="entry name" value="DEAD"/>
    <property type="match status" value="1"/>
</dbReference>
<dbReference type="SUPFAM" id="SSF52540">
    <property type="entry name" value="P-loop containing nucleoside triphosphate hydrolases"/>
    <property type="match status" value="1"/>
</dbReference>
<dbReference type="PANTHER" id="PTHR47962:SF5">
    <property type="entry name" value="ATP-DEPENDENT HELICASE LHR-RELATED"/>
    <property type="match status" value="1"/>
</dbReference>
<name>A0A2V2MVP8_9EURY</name>
<dbReference type="AlphaFoldDB" id="A0A2V2MVP8"/>
<dbReference type="Pfam" id="PF00271">
    <property type="entry name" value="Helicase_C"/>
    <property type="match status" value="1"/>
</dbReference>
<evidence type="ECO:0000313" key="6">
    <source>
        <dbReference type="Proteomes" id="UP000245657"/>
    </source>
</evidence>
<dbReference type="SMART" id="SM00487">
    <property type="entry name" value="DEXDc"/>
    <property type="match status" value="1"/>
</dbReference>
<dbReference type="GO" id="GO:0016887">
    <property type="term" value="F:ATP hydrolysis activity"/>
    <property type="evidence" value="ECO:0007669"/>
    <property type="project" value="TreeGrafter"/>
</dbReference>
<dbReference type="InterPro" id="IPR011545">
    <property type="entry name" value="DEAD/DEAH_box_helicase_dom"/>
</dbReference>
<dbReference type="PANTHER" id="PTHR47962">
    <property type="entry name" value="ATP-DEPENDENT HELICASE LHR-RELATED-RELATED"/>
    <property type="match status" value="1"/>
</dbReference>
<dbReference type="InterPro" id="IPR001650">
    <property type="entry name" value="Helicase_C-like"/>
</dbReference>
<dbReference type="OrthoDB" id="372104at2157"/>
<dbReference type="PROSITE" id="PS51194">
    <property type="entry name" value="HELICASE_CTER"/>
    <property type="match status" value="1"/>
</dbReference>
<evidence type="ECO:0000259" key="3">
    <source>
        <dbReference type="PROSITE" id="PS51192"/>
    </source>
</evidence>
<dbReference type="GO" id="GO:0003677">
    <property type="term" value="F:DNA binding"/>
    <property type="evidence" value="ECO:0007669"/>
    <property type="project" value="TreeGrafter"/>
</dbReference>
<dbReference type="GO" id="GO:0120545">
    <property type="term" value="F:nucleic acid conformation isomerase activity"/>
    <property type="evidence" value="ECO:0007669"/>
    <property type="project" value="UniProtKB-ARBA"/>
</dbReference>
<dbReference type="RefSeq" id="WP_109968713.1">
    <property type="nucleotide sequence ID" value="NZ_CP176093.1"/>
</dbReference>
<dbReference type="PROSITE" id="PS51192">
    <property type="entry name" value="HELICASE_ATP_BIND_1"/>
    <property type="match status" value="1"/>
</dbReference>
<reference evidence="5 6" key="1">
    <citation type="submission" date="2018-05" db="EMBL/GenBank/DDBJ databases">
        <title>Draft genome of Methanospirillum lacunae Ki8-1.</title>
        <authorList>
            <person name="Dueholm M.S."/>
            <person name="Nielsen P.H."/>
            <person name="Bakmann L.F."/>
            <person name="Otzen D.E."/>
        </authorList>
    </citation>
    <scope>NUCLEOTIDE SEQUENCE [LARGE SCALE GENOMIC DNA]</scope>
    <source>
        <strain evidence="5 6">Ki8-1</strain>
    </source>
</reference>
<gene>
    <name evidence="5" type="ORF">DK846_09595</name>
</gene>